<dbReference type="PANTHER" id="PTHR38479:SF2">
    <property type="entry name" value="WINGED HELIX DNA-BINDING DOMAIN-CONTAINING PROTEIN"/>
    <property type="match status" value="1"/>
</dbReference>
<comment type="caution">
    <text evidence="1">The sequence shown here is derived from an EMBL/GenBank/DDBJ whole genome shotgun (WGS) entry which is preliminary data.</text>
</comment>
<keyword evidence="2" id="KW-1185">Reference proteome</keyword>
<dbReference type="Proteomes" id="UP001595823">
    <property type="component" value="Unassembled WGS sequence"/>
</dbReference>
<dbReference type="RefSeq" id="WP_380624792.1">
    <property type="nucleotide sequence ID" value="NZ_JBHSDK010000042.1"/>
</dbReference>
<dbReference type="PANTHER" id="PTHR38479">
    <property type="entry name" value="LMO0824 PROTEIN"/>
    <property type="match status" value="1"/>
</dbReference>
<evidence type="ECO:0000313" key="1">
    <source>
        <dbReference type="EMBL" id="MFC4337619.1"/>
    </source>
</evidence>
<protein>
    <submittedName>
        <fullName evidence="1">DNA glycosylase AlkZ-like family protein</fullName>
    </submittedName>
</protein>
<sequence>MAPRAGNKAPLVLVDEWLGRPIPQTDPYIARAELLRRYLRRYGPSTRGDFAAWVGVQAGDADHWWRLIENELTQVGFGRGSWILTEDLNALRAATPPKGVRLLPQRDPYTQMRDRETIVDEKHVRSVWKPVGEPGTVLADSEIVGIWRPHKSGRKLTVRVDTFRSVPDGAKKALRQEAEQVAELRGATSMDIVFGTL</sequence>
<proteinExistence type="predicted"/>
<name>A0ABV8U3D9_9ACTN</name>
<dbReference type="EMBL" id="JBHSDK010000042">
    <property type="protein sequence ID" value="MFC4337619.1"/>
    <property type="molecule type" value="Genomic_DNA"/>
</dbReference>
<gene>
    <name evidence="1" type="ORF">ACFPET_20695</name>
</gene>
<evidence type="ECO:0000313" key="2">
    <source>
        <dbReference type="Proteomes" id="UP001595823"/>
    </source>
</evidence>
<accession>A0ABV8U3D9</accession>
<dbReference type="Pfam" id="PF06224">
    <property type="entry name" value="AlkZ-like"/>
    <property type="match status" value="1"/>
</dbReference>
<dbReference type="InterPro" id="IPR009351">
    <property type="entry name" value="AlkZ-like"/>
</dbReference>
<reference evidence="2" key="1">
    <citation type="journal article" date="2019" name="Int. J. Syst. Evol. Microbiol.">
        <title>The Global Catalogue of Microorganisms (GCM) 10K type strain sequencing project: providing services to taxonomists for standard genome sequencing and annotation.</title>
        <authorList>
            <consortium name="The Broad Institute Genomics Platform"/>
            <consortium name="The Broad Institute Genome Sequencing Center for Infectious Disease"/>
            <person name="Wu L."/>
            <person name="Ma J."/>
        </authorList>
    </citation>
    <scope>NUCLEOTIDE SEQUENCE [LARGE SCALE GENOMIC DNA]</scope>
    <source>
        <strain evidence="2">IBRC-M 10908</strain>
    </source>
</reference>
<organism evidence="1 2">
    <name type="scientific">Salininema proteolyticum</name>
    <dbReference type="NCBI Taxonomy" id="1607685"/>
    <lineage>
        <taxon>Bacteria</taxon>
        <taxon>Bacillati</taxon>
        <taxon>Actinomycetota</taxon>
        <taxon>Actinomycetes</taxon>
        <taxon>Glycomycetales</taxon>
        <taxon>Glycomycetaceae</taxon>
        <taxon>Salininema</taxon>
    </lineage>
</organism>